<proteinExistence type="predicted"/>
<accession>A0A2R6NE29</accession>
<dbReference type="STRING" id="98765.A0A2R6NE29"/>
<evidence type="ECO:0000313" key="2">
    <source>
        <dbReference type="Proteomes" id="UP000186601"/>
    </source>
</evidence>
<name>A0A2R6NE29_9APHY</name>
<comment type="caution">
    <text evidence="1">The sequence shown here is derived from an EMBL/GenBank/DDBJ whole genome shotgun (WGS) entry which is preliminary data.</text>
</comment>
<dbReference type="AlphaFoldDB" id="A0A2R6NE29"/>
<sequence>MQGYGDTGGETNTPEAAAVESTAYHAVLNVPCDKDGKPVPSNASPAVAEAHNNWAPFKDRITFETAEFLYKEEQMSQTKISKLMDLWAASLLEHGGTPPFSFHAKMYETIDSIVVGEVPWQTFSVKYAGEVPDGVTPSWMLADYEIHYRNPDLIARQRLDNSSFKDGFDPISRRDFDCNKDRIYNDFMSGNWAWTQADLLAKYPNNKGAMVVPGFWKRQNHGFRCNGPK</sequence>
<keyword evidence="2" id="KW-1185">Reference proteome</keyword>
<gene>
    <name evidence="1" type="ORF">PHLCEN_2v13503</name>
</gene>
<dbReference type="EMBL" id="MLYV02001344">
    <property type="protein sequence ID" value="PSR70615.1"/>
    <property type="molecule type" value="Genomic_DNA"/>
</dbReference>
<dbReference type="Pfam" id="PF18759">
    <property type="entry name" value="Plavaka"/>
    <property type="match status" value="1"/>
</dbReference>
<reference evidence="1 2" key="1">
    <citation type="submission" date="2018-02" db="EMBL/GenBank/DDBJ databases">
        <title>Genome sequence of the basidiomycete white-rot fungus Phlebia centrifuga.</title>
        <authorList>
            <person name="Granchi Z."/>
            <person name="Peng M."/>
            <person name="de Vries R.P."/>
            <person name="Hilden K."/>
            <person name="Makela M.R."/>
            <person name="Grigoriev I."/>
            <person name="Riley R."/>
        </authorList>
    </citation>
    <scope>NUCLEOTIDE SEQUENCE [LARGE SCALE GENOMIC DNA]</scope>
    <source>
        <strain evidence="1 2">FBCC195</strain>
    </source>
</reference>
<evidence type="ECO:0000313" key="1">
    <source>
        <dbReference type="EMBL" id="PSR70615.1"/>
    </source>
</evidence>
<organism evidence="1 2">
    <name type="scientific">Hermanssonia centrifuga</name>
    <dbReference type="NCBI Taxonomy" id="98765"/>
    <lineage>
        <taxon>Eukaryota</taxon>
        <taxon>Fungi</taxon>
        <taxon>Dikarya</taxon>
        <taxon>Basidiomycota</taxon>
        <taxon>Agaricomycotina</taxon>
        <taxon>Agaricomycetes</taxon>
        <taxon>Polyporales</taxon>
        <taxon>Meruliaceae</taxon>
        <taxon>Hermanssonia</taxon>
    </lineage>
</organism>
<dbReference type="InterPro" id="IPR041078">
    <property type="entry name" value="Plavaka"/>
</dbReference>
<protein>
    <submittedName>
        <fullName evidence="1">Uncharacterized protein</fullName>
    </submittedName>
</protein>
<dbReference type="Proteomes" id="UP000186601">
    <property type="component" value="Unassembled WGS sequence"/>
</dbReference>
<dbReference type="OrthoDB" id="3199698at2759"/>